<protein>
    <submittedName>
        <fullName evidence="5">SEN54 endonuclease</fullName>
    </submittedName>
</protein>
<proteinExistence type="inferred from homology"/>
<reference evidence="5 6" key="1">
    <citation type="journal article" date="2021" name="Cell">
        <title>Tracing the genetic footprints of vertebrate landing in non-teleost ray-finned fishes.</title>
        <authorList>
            <person name="Bi X."/>
            <person name="Wang K."/>
            <person name="Yang L."/>
            <person name="Pan H."/>
            <person name="Jiang H."/>
            <person name="Wei Q."/>
            <person name="Fang M."/>
            <person name="Yu H."/>
            <person name="Zhu C."/>
            <person name="Cai Y."/>
            <person name="He Y."/>
            <person name="Gan X."/>
            <person name="Zeng H."/>
            <person name="Yu D."/>
            <person name="Zhu Y."/>
            <person name="Jiang H."/>
            <person name="Qiu Q."/>
            <person name="Yang H."/>
            <person name="Zhang Y.E."/>
            <person name="Wang W."/>
            <person name="Zhu M."/>
            <person name="He S."/>
            <person name="Zhang G."/>
        </authorList>
    </citation>
    <scope>NUCLEOTIDE SEQUENCE [LARGE SCALE GENOMIC DNA]</scope>
    <source>
        <strain evidence="5">Bchr_013</strain>
    </source>
</reference>
<dbReference type="PANTHER" id="PTHR21027:SF1">
    <property type="entry name" value="TRNA-SPLICING ENDONUCLEASE SUBUNIT SEN54"/>
    <property type="match status" value="1"/>
</dbReference>
<dbReference type="AlphaFoldDB" id="A0A8X7X1Z1"/>
<organism evidence="5 6">
    <name type="scientific">Polypterus senegalus</name>
    <name type="common">Senegal bichir</name>
    <dbReference type="NCBI Taxonomy" id="55291"/>
    <lineage>
        <taxon>Eukaryota</taxon>
        <taxon>Metazoa</taxon>
        <taxon>Chordata</taxon>
        <taxon>Craniata</taxon>
        <taxon>Vertebrata</taxon>
        <taxon>Euteleostomi</taxon>
        <taxon>Actinopterygii</taxon>
        <taxon>Polypteriformes</taxon>
        <taxon>Polypteridae</taxon>
        <taxon>Polypterus</taxon>
    </lineage>
</organism>
<dbReference type="Pfam" id="PF12928">
    <property type="entry name" value="tRNA_int_end_N2"/>
    <property type="match status" value="1"/>
</dbReference>
<feature type="compositionally biased region" description="Basic residues" evidence="3">
    <location>
        <begin position="182"/>
        <end position="199"/>
    </location>
</feature>
<keyword evidence="6" id="KW-1185">Reference proteome</keyword>
<dbReference type="GO" id="GO:0000379">
    <property type="term" value="P:tRNA-type intron splice site recognition and cleavage"/>
    <property type="evidence" value="ECO:0007669"/>
    <property type="project" value="TreeGrafter"/>
</dbReference>
<keyword evidence="2" id="KW-0819">tRNA processing</keyword>
<name>A0A8X7X1Z1_POLSE</name>
<feature type="region of interest" description="Disordered" evidence="3">
    <location>
        <begin position="182"/>
        <end position="235"/>
    </location>
</feature>
<evidence type="ECO:0000256" key="3">
    <source>
        <dbReference type="SAM" id="MobiDB-lite"/>
    </source>
</evidence>
<dbReference type="GO" id="GO:0004519">
    <property type="term" value="F:endonuclease activity"/>
    <property type="evidence" value="ECO:0007669"/>
    <property type="project" value="UniProtKB-KW"/>
</dbReference>
<dbReference type="GO" id="GO:0000214">
    <property type="term" value="C:tRNA-intron endonuclease complex"/>
    <property type="evidence" value="ECO:0007669"/>
    <property type="project" value="TreeGrafter"/>
</dbReference>
<comment type="similarity">
    <text evidence="1">Belongs to the SEN54 family.</text>
</comment>
<feature type="compositionally biased region" description="Polar residues" evidence="3">
    <location>
        <begin position="204"/>
        <end position="216"/>
    </location>
</feature>
<feature type="non-terminal residue" evidence="5">
    <location>
        <position position="552"/>
    </location>
</feature>
<dbReference type="EMBL" id="JAATIS010004753">
    <property type="protein sequence ID" value="KAG2460938.1"/>
    <property type="molecule type" value="Genomic_DNA"/>
</dbReference>
<evidence type="ECO:0000313" key="6">
    <source>
        <dbReference type="Proteomes" id="UP000886611"/>
    </source>
</evidence>
<sequence>MGRPAWGNSVFFTHFSLKNYGAVRTRDHKIPTRGQKEFLYDGSEEQVERLQCSLGEHWKLLSEERVERQGSLVKAEWKPEDVTVALKTPAGKFWQTMGYADEGKQFLLPEEALFLMECGSVEVFYRDLPLSIQEGYELLLGDKTISLLEYLVFSHLKRLGYIVNRFDSSAVPSVYERRLNLVHKREKQSKQQRKRKRSVSARSNDISEGQPDSQDVQNRREKAGDDAFMEGTSSDSQKAVGMNYFSSSAVSSEEECHELPSNSEQKRPDWWEKKLEEAPSPGRPVYSKQSAGKCDLNKVLFPNLGRDCLHTNLEVPDACLLPSNVTATACDISSWREKLNMRQMRLTRREREELEKKKKYKRGVNEDKEVRACKNWQEYKQLLERRSQSSSKQRPAHLWNDVICPLVTPGQVSSTGDLLQQISVMQASHLVDDAVGLVEDACDKRITFDVYQADTAFDFKKSDPGKPYSRISVCRVALLHYESQTTLWESKPGPYQRSTATSFIERPFAPPHPSIIISSKIGIEIGDLPGQGCASLLVVLPLRPPGLVGYHP</sequence>
<evidence type="ECO:0000256" key="2">
    <source>
        <dbReference type="ARBA" id="ARBA00022694"/>
    </source>
</evidence>
<keyword evidence="5" id="KW-0540">Nuclease</keyword>
<accession>A0A8X7X1Z1</accession>
<feature type="non-terminal residue" evidence="5">
    <location>
        <position position="1"/>
    </location>
</feature>
<keyword evidence="5" id="KW-0255">Endonuclease</keyword>
<dbReference type="Proteomes" id="UP000886611">
    <property type="component" value="Unassembled WGS sequence"/>
</dbReference>
<keyword evidence="5" id="KW-0378">Hydrolase</keyword>
<evidence type="ECO:0000313" key="5">
    <source>
        <dbReference type="EMBL" id="KAG2460938.1"/>
    </source>
</evidence>
<comment type="caution">
    <text evidence="5">The sequence shown here is derived from an EMBL/GenBank/DDBJ whole genome shotgun (WGS) entry which is preliminary data.</text>
</comment>
<evidence type="ECO:0000256" key="1">
    <source>
        <dbReference type="ARBA" id="ARBA00005736"/>
    </source>
</evidence>
<gene>
    <name evidence="5" type="primary">Tsen54</name>
    <name evidence="5" type="ORF">GTO96_0011541</name>
</gene>
<dbReference type="InterPro" id="IPR024336">
    <property type="entry name" value="tRNA_splic_suSen54_N"/>
</dbReference>
<dbReference type="PANTHER" id="PTHR21027">
    <property type="entry name" value="TRNA-SPLICING ENDONUCLEASE SUBUNIT SEN54"/>
    <property type="match status" value="1"/>
</dbReference>
<evidence type="ECO:0000259" key="4">
    <source>
        <dbReference type="Pfam" id="PF12928"/>
    </source>
</evidence>
<feature type="domain" description="tRNA-splicing endonuclease subunit Sen54 N-terminal" evidence="4">
    <location>
        <begin position="59"/>
        <end position="125"/>
    </location>
</feature>
<dbReference type="InterPro" id="IPR024337">
    <property type="entry name" value="tRNA_splic_suSen54"/>
</dbReference>